<dbReference type="InterPro" id="IPR029058">
    <property type="entry name" value="AB_hydrolase_fold"/>
</dbReference>
<gene>
    <name evidence="2" type="ORF">VB776_08635</name>
</gene>
<sequence length="738" mass="81170">MTEALYSKNVVFNFDPAYFITNKEKPSLIEVDFGDNKGLRKVKLGENIPIEYQGVGTRVITMRLLLGKKEVFLYTPIHIMTDKIEKPYKTFTVNLTHKSGRQIGQPMGATVAVYIGNGCTPKFDKPVIIVEGFDPSNSISFGELEGRYGSGSFYFNKLWVQGFDRVYVNFNDGGDYIENNADVVAEVIKQVKAERIGNAPTIVIGESMGGVCARMALKKLENQGFQHTVSHYISFDSPHKGANVPPGVQALVRQVDDVGIINLFNISSSARQPALNWLDCPAAKQMLLRSTNQSNGTNAPTGKSTDYTSFYNQLASLGYPSQCKNWAVSCGSNTGLSQTGIYDDIEYVHADASVALVSGFLRARSNNIGSGTNTIASTTILSGAIPTTLKTTDFTNDGINYDWLSGGNYDVSTKTSIDVNTITRTISDIFRIFPVSYLNFSANTKIGFVPTFSSIDYTGSLASQSSLNLNLNTISKGNGTPFDMIFAGSNNEEHIYKFAVGLSSLIDYLPNDYAQYFSCPTDPVPSIATPNINMSPFQFPGCADRSYTFTAQNIPTSNIGRYQYCWTLSLNGNIINTGCGINYTYLNWYFSQSGTYNLTLEVKNILDYPYPTASKTMMIPIAPAGSCINGYGYRIGVQDTLNIDADFYSESNDKLLIFPNPVLRNSQVQINLEKEAQMVSFHITDILGNTIQNVINFQQMTIGKHQFPIELSSHSNGVYLGVLTIDGKTISKKIILNK</sequence>
<dbReference type="Pfam" id="PF18962">
    <property type="entry name" value="Por_Secre_tail"/>
    <property type="match status" value="1"/>
</dbReference>
<dbReference type="Gene3D" id="3.40.50.1820">
    <property type="entry name" value="alpha/beta hydrolase"/>
    <property type="match status" value="1"/>
</dbReference>
<proteinExistence type="predicted"/>
<evidence type="ECO:0000313" key="3">
    <source>
        <dbReference type="Proteomes" id="UP001303899"/>
    </source>
</evidence>
<reference evidence="2 3" key="1">
    <citation type="submission" date="2023-12" db="EMBL/GenBank/DDBJ databases">
        <title>Novel species of the genus Arcicella isolated from rivers.</title>
        <authorList>
            <person name="Lu H."/>
        </authorList>
    </citation>
    <scope>NUCLEOTIDE SEQUENCE [LARGE SCALE GENOMIC DNA]</scope>
    <source>
        <strain evidence="2 3">DC2W</strain>
    </source>
</reference>
<accession>A0ABU5S428</accession>
<dbReference type="EMBL" id="JAYGIL010000008">
    <property type="protein sequence ID" value="MEA5402978.1"/>
    <property type="molecule type" value="Genomic_DNA"/>
</dbReference>
<protein>
    <submittedName>
        <fullName evidence="2">T9SS type A sorting domain-containing protein</fullName>
    </submittedName>
</protein>
<dbReference type="InterPro" id="IPR026444">
    <property type="entry name" value="Secre_tail"/>
</dbReference>
<dbReference type="RefSeq" id="WP_323328057.1">
    <property type="nucleotide sequence ID" value="NZ_JAYGIL010000008.1"/>
</dbReference>
<dbReference type="SUPFAM" id="SSF53474">
    <property type="entry name" value="alpha/beta-Hydrolases"/>
    <property type="match status" value="1"/>
</dbReference>
<dbReference type="NCBIfam" id="TIGR04183">
    <property type="entry name" value="Por_Secre_tail"/>
    <property type="match status" value="1"/>
</dbReference>
<comment type="caution">
    <text evidence="2">The sequence shown here is derived from an EMBL/GenBank/DDBJ whole genome shotgun (WGS) entry which is preliminary data.</text>
</comment>
<evidence type="ECO:0000313" key="2">
    <source>
        <dbReference type="EMBL" id="MEA5402978.1"/>
    </source>
</evidence>
<keyword evidence="3" id="KW-1185">Reference proteome</keyword>
<evidence type="ECO:0000259" key="1">
    <source>
        <dbReference type="Pfam" id="PF18962"/>
    </source>
</evidence>
<feature type="domain" description="Secretion system C-terminal sorting" evidence="1">
    <location>
        <begin position="657"/>
        <end position="735"/>
    </location>
</feature>
<name>A0ABU5S428_9BACT</name>
<organism evidence="2 3">
    <name type="scientific">Arcicella gelida</name>
    <dbReference type="NCBI Taxonomy" id="2984195"/>
    <lineage>
        <taxon>Bacteria</taxon>
        <taxon>Pseudomonadati</taxon>
        <taxon>Bacteroidota</taxon>
        <taxon>Cytophagia</taxon>
        <taxon>Cytophagales</taxon>
        <taxon>Flectobacillaceae</taxon>
        <taxon>Arcicella</taxon>
    </lineage>
</organism>
<dbReference type="Proteomes" id="UP001303899">
    <property type="component" value="Unassembled WGS sequence"/>
</dbReference>